<evidence type="ECO:0000313" key="10">
    <source>
        <dbReference type="EMBL" id="MFC5947710.1"/>
    </source>
</evidence>
<evidence type="ECO:0000256" key="9">
    <source>
        <dbReference type="SAM" id="Phobius"/>
    </source>
</evidence>
<feature type="transmembrane region" description="Helical" evidence="9">
    <location>
        <begin position="191"/>
        <end position="214"/>
    </location>
</feature>
<dbReference type="NCBIfam" id="TIGR01695">
    <property type="entry name" value="murJ_mviN"/>
    <property type="match status" value="1"/>
</dbReference>
<keyword evidence="6 9" id="KW-1133">Transmembrane helix</keyword>
<feature type="transmembrane region" description="Helical" evidence="9">
    <location>
        <begin position="556"/>
        <end position="577"/>
    </location>
</feature>
<feature type="transmembrane region" description="Helical" evidence="9">
    <location>
        <begin position="339"/>
        <end position="359"/>
    </location>
</feature>
<keyword evidence="5" id="KW-0573">Peptidoglycan synthesis</keyword>
<dbReference type="InterPro" id="IPR004268">
    <property type="entry name" value="MurJ"/>
</dbReference>
<feature type="transmembrane region" description="Helical" evidence="9">
    <location>
        <begin position="259"/>
        <end position="281"/>
    </location>
</feature>
<dbReference type="Proteomes" id="UP001596119">
    <property type="component" value="Unassembled WGS sequence"/>
</dbReference>
<comment type="caution">
    <text evidence="10">The sequence shown here is derived from an EMBL/GenBank/DDBJ whole genome shotgun (WGS) entry which is preliminary data.</text>
</comment>
<feature type="transmembrane region" description="Helical" evidence="9">
    <location>
        <begin position="464"/>
        <end position="484"/>
    </location>
</feature>
<dbReference type="InterPro" id="IPR051050">
    <property type="entry name" value="Lipid_II_flippase_MurJ/MviN"/>
</dbReference>
<gene>
    <name evidence="10" type="primary">murJ</name>
    <name evidence="10" type="ORF">ACFQH9_05425</name>
</gene>
<protein>
    <submittedName>
        <fullName evidence="10">Murein biosynthesis integral membrane protein MurJ</fullName>
    </submittedName>
</protein>
<evidence type="ECO:0000256" key="8">
    <source>
        <dbReference type="SAM" id="MobiDB-lite"/>
    </source>
</evidence>
<reference evidence="11" key="1">
    <citation type="journal article" date="2019" name="Int. J. Syst. Evol. Microbiol.">
        <title>The Global Catalogue of Microorganisms (GCM) 10K type strain sequencing project: providing services to taxonomists for standard genome sequencing and annotation.</title>
        <authorList>
            <consortium name="The Broad Institute Genomics Platform"/>
            <consortium name="The Broad Institute Genome Sequencing Center for Infectious Disease"/>
            <person name="Wu L."/>
            <person name="Ma J."/>
        </authorList>
    </citation>
    <scope>NUCLEOTIDE SEQUENCE [LARGE SCALE GENOMIC DNA]</scope>
    <source>
        <strain evidence="11">CGMCC 4.7397</strain>
    </source>
</reference>
<feature type="transmembrane region" description="Helical" evidence="9">
    <location>
        <begin position="297"/>
        <end position="319"/>
    </location>
</feature>
<feature type="transmembrane region" description="Helical" evidence="9">
    <location>
        <begin position="151"/>
        <end position="170"/>
    </location>
</feature>
<evidence type="ECO:0000256" key="1">
    <source>
        <dbReference type="ARBA" id="ARBA00004651"/>
    </source>
</evidence>
<comment type="subcellular location">
    <subcellularLocation>
        <location evidence="1">Cell membrane</location>
        <topology evidence="1">Multi-pass membrane protein</topology>
    </subcellularLocation>
</comment>
<feature type="transmembrane region" description="Helical" evidence="9">
    <location>
        <begin position="496"/>
        <end position="516"/>
    </location>
</feature>
<dbReference type="RefSeq" id="WP_379564776.1">
    <property type="nucleotide sequence ID" value="NZ_JBHSQK010000009.1"/>
</dbReference>
<feature type="compositionally biased region" description="Pro residues" evidence="8">
    <location>
        <begin position="1"/>
        <end position="15"/>
    </location>
</feature>
<feature type="transmembrane region" description="Helical" evidence="9">
    <location>
        <begin position="226"/>
        <end position="247"/>
    </location>
</feature>
<evidence type="ECO:0000256" key="2">
    <source>
        <dbReference type="ARBA" id="ARBA00022475"/>
    </source>
</evidence>
<dbReference type="Pfam" id="PF03023">
    <property type="entry name" value="MurJ"/>
    <property type="match status" value="1"/>
</dbReference>
<feature type="transmembrane region" description="Helical" evidence="9">
    <location>
        <begin position="379"/>
        <end position="399"/>
    </location>
</feature>
<evidence type="ECO:0000256" key="3">
    <source>
        <dbReference type="ARBA" id="ARBA00022692"/>
    </source>
</evidence>
<dbReference type="CDD" id="cd13123">
    <property type="entry name" value="MATE_MurJ_like"/>
    <property type="match status" value="1"/>
</dbReference>
<dbReference type="PANTHER" id="PTHR47019:SF1">
    <property type="entry name" value="LIPID II FLIPPASE MURJ"/>
    <property type="match status" value="1"/>
</dbReference>
<dbReference type="PANTHER" id="PTHR47019">
    <property type="entry name" value="LIPID II FLIPPASE MURJ"/>
    <property type="match status" value="1"/>
</dbReference>
<dbReference type="PRINTS" id="PR01806">
    <property type="entry name" value="VIRFACTRMVIN"/>
</dbReference>
<keyword evidence="2" id="KW-1003">Cell membrane</keyword>
<feature type="compositionally biased region" description="Low complexity" evidence="8">
    <location>
        <begin position="16"/>
        <end position="45"/>
    </location>
</feature>
<name>A0ABW1I2S5_9PSEU</name>
<feature type="transmembrane region" description="Helical" evidence="9">
    <location>
        <begin position="522"/>
        <end position="544"/>
    </location>
</feature>
<feature type="transmembrane region" description="Helical" evidence="9">
    <location>
        <begin position="127"/>
        <end position="145"/>
    </location>
</feature>
<feature type="region of interest" description="Disordered" evidence="8">
    <location>
        <begin position="1"/>
        <end position="66"/>
    </location>
</feature>
<accession>A0ABW1I2S5</accession>
<keyword evidence="7 9" id="KW-0472">Membrane</keyword>
<evidence type="ECO:0000256" key="4">
    <source>
        <dbReference type="ARBA" id="ARBA00022960"/>
    </source>
</evidence>
<sequence length="633" mass="66095">SDPRRPGPWPNPGPAGPHAADPDATAPVHGGPAAGHPARPGAVIRGPERRPVPPPWQRVPGGHFDDPTELLVPLDRPTDVMAPIEGVGAGQVRREPGPPRGQSLARSSSMMAVANLASRVTGFLRQIALAAVLSFGLVNSSYTVANTLPNIVYELLLGGVLTSVMIPLLVRAQKEDADGGEAYTRRLLTMAGVALLVATVIAMLAAKPLVALYMGSQTTENANPELATALAVLLLPEIFFYGIGALFGAILNSRGRFGAFAWAPVLNNVVMLAVLVVYALVPGEISLDPVRMGDTKLLVLGIGTTLGIAVQALVMLPAVRRVGIPLKPLWGWDPRLSSAGGLALWVIAYVLVGQAGLIVTTRVATASDPGAYAIYSNAWLLLQVPYGVLGVSLLTALMPRMSRAAAENRFGDVVSDLSLGSRLSTVFLVPISVLLTFFGTEVGLALFSLGAGNAGGGAARLGTALAWSAFGLLPYAITLLQLRVFYAMTDSRTPTLIMLGIVLVKIPLLLLCPVFLAPEDVVLGLVAANSFSFVVGAVIGQLVIARRLGHVRSREVLSTLWRTLAASLAAGVVAWVVGRAVQAGVGSGSAGAAWLVLAVALVVATPILLVGMKLLKLTELDPLWRRLPGKLRS</sequence>
<keyword evidence="3 9" id="KW-0812">Transmembrane</keyword>
<feature type="transmembrane region" description="Helical" evidence="9">
    <location>
        <begin position="592"/>
        <end position="615"/>
    </location>
</feature>
<evidence type="ECO:0000256" key="6">
    <source>
        <dbReference type="ARBA" id="ARBA00022989"/>
    </source>
</evidence>
<keyword evidence="4" id="KW-0133">Cell shape</keyword>
<evidence type="ECO:0000313" key="11">
    <source>
        <dbReference type="Proteomes" id="UP001596119"/>
    </source>
</evidence>
<feature type="transmembrane region" description="Helical" evidence="9">
    <location>
        <begin position="426"/>
        <end position="452"/>
    </location>
</feature>
<dbReference type="EMBL" id="JBHSQK010000009">
    <property type="protein sequence ID" value="MFC5947710.1"/>
    <property type="molecule type" value="Genomic_DNA"/>
</dbReference>
<evidence type="ECO:0000256" key="5">
    <source>
        <dbReference type="ARBA" id="ARBA00022984"/>
    </source>
</evidence>
<evidence type="ECO:0000256" key="7">
    <source>
        <dbReference type="ARBA" id="ARBA00023136"/>
    </source>
</evidence>
<keyword evidence="11" id="KW-1185">Reference proteome</keyword>
<organism evidence="10 11">
    <name type="scientific">Pseudonocardia lutea</name>
    <dbReference type="NCBI Taxonomy" id="2172015"/>
    <lineage>
        <taxon>Bacteria</taxon>
        <taxon>Bacillati</taxon>
        <taxon>Actinomycetota</taxon>
        <taxon>Actinomycetes</taxon>
        <taxon>Pseudonocardiales</taxon>
        <taxon>Pseudonocardiaceae</taxon>
        <taxon>Pseudonocardia</taxon>
    </lineage>
</organism>
<proteinExistence type="predicted"/>
<feature type="non-terminal residue" evidence="10">
    <location>
        <position position="1"/>
    </location>
</feature>